<reference evidence="5 6" key="1">
    <citation type="submission" date="2014-04" db="EMBL/GenBank/DDBJ databases">
        <title>Evolutionary Origins and Diversification of the Mycorrhizal Mutualists.</title>
        <authorList>
            <consortium name="DOE Joint Genome Institute"/>
            <consortium name="Mycorrhizal Genomics Consortium"/>
            <person name="Kohler A."/>
            <person name="Kuo A."/>
            <person name="Nagy L.G."/>
            <person name="Floudas D."/>
            <person name="Copeland A."/>
            <person name="Barry K.W."/>
            <person name="Cichocki N."/>
            <person name="Veneault-Fourrey C."/>
            <person name="LaButti K."/>
            <person name="Lindquist E.A."/>
            <person name="Lipzen A."/>
            <person name="Lundell T."/>
            <person name="Morin E."/>
            <person name="Murat C."/>
            <person name="Riley R."/>
            <person name="Ohm R."/>
            <person name="Sun H."/>
            <person name="Tunlid A."/>
            <person name="Henrissat B."/>
            <person name="Grigoriev I.V."/>
            <person name="Hibbett D.S."/>
            <person name="Martin F."/>
        </authorList>
    </citation>
    <scope>NUCLEOTIDE SEQUENCE [LARGE SCALE GENOMIC DNA]</scope>
    <source>
        <strain evidence="5 6">Koide BX008</strain>
    </source>
</reference>
<accession>A0A0C2X4W1</accession>
<dbReference type="AlphaFoldDB" id="A0A0C2X4W1"/>
<dbReference type="Pfam" id="PF01370">
    <property type="entry name" value="Epimerase"/>
    <property type="match status" value="1"/>
</dbReference>
<comment type="similarity">
    <text evidence="2">Belongs to the NAD(P)-dependent epimerase/dehydratase family. Dihydroflavonol-4-reductase subfamily.</text>
</comment>
<evidence type="ECO:0000256" key="2">
    <source>
        <dbReference type="ARBA" id="ARBA00023445"/>
    </source>
</evidence>
<dbReference type="HOGENOM" id="CLU_007383_9_2_1"/>
<dbReference type="PANTHER" id="PTHR10366">
    <property type="entry name" value="NAD DEPENDENT EPIMERASE/DEHYDRATASE"/>
    <property type="match status" value="1"/>
</dbReference>
<proteinExistence type="inferred from homology"/>
<dbReference type="FunCoup" id="A0A0C2X4W1">
    <property type="interactions" value="63"/>
</dbReference>
<name>A0A0C2X4W1_AMAMK</name>
<evidence type="ECO:0000256" key="1">
    <source>
        <dbReference type="ARBA" id="ARBA00023002"/>
    </source>
</evidence>
<dbReference type="InterPro" id="IPR001509">
    <property type="entry name" value="Epimerase_deHydtase"/>
</dbReference>
<evidence type="ECO:0000259" key="4">
    <source>
        <dbReference type="Pfam" id="PF01370"/>
    </source>
</evidence>
<evidence type="ECO:0000256" key="3">
    <source>
        <dbReference type="SAM" id="MobiDB-lite"/>
    </source>
</evidence>
<gene>
    <name evidence="5" type="ORF">M378DRAFT_78458</name>
</gene>
<dbReference type="InterPro" id="IPR050425">
    <property type="entry name" value="NAD(P)_dehydrat-like"/>
</dbReference>
<organism evidence="5 6">
    <name type="scientific">Amanita muscaria (strain Koide BX008)</name>
    <dbReference type="NCBI Taxonomy" id="946122"/>
    <lineage>
        <taxon>Eukaryota</taxon>
        <taxon>Fungi</taxon>
        <taxon>Dikarya</taxon>
        <taxon>Basidiomycota</taxon>
        <taxon>Agaricomycotina</taxon>
        <taxon>Agaricomycetes</taxon>
        <taxon>Agaricomycetidae</taxon>
        <taxon>Agaricales</taxon>
        <taxon>Pluteineae</taxon>
        <taxon>Amanitaceae</taxon>
        <taxon>Amanita</taxon>
    </lineage>
</organism>
<dbReference type="SUPFAM" id="SSF51735">
    <property type="entry name" value="NAD(P)-binding Rossmann-fold domains"/>
    <property type="match status" value="1"/>
</dbReference>
<dbReference type="PANTHER" id="PTHR10366:SF564">
    <property type="entry name" value="STEROL-4-ALPHA-CARBOXYLATE 3-DEHYDROGENASE, DECARBOXYLATING"/>
    <property type="match status" value="1"/>
</dbReference>
<evidence type="ECO:0000313" key="6">
    <source>
        <dbReference type="Proteomes" id="UP000054549"/>
    </source>
</evidence>
<dbReference type="STRING" id="946122.A0A0C2X4W1"/>
<dbReference type="Gene3D" id="3.40.50.720">
    <property type="entry name" value="NAD(P)-binding Rossmann-like Domain"/>
    <property type="match status" value="1"/>
</dbReference>
<keyword evidence="1" id="KW-0560">Oxidoreductase</keyword>
<feature type="region of interest" description="Disordered" evidence="3">
    <location>
        <begin position="292"/>
        <end position="315"/>
    </location>
</feature>
<evidence type="ECO:0000313" key="5">
    <source>
        <dbReference type="EMBL" id="KIL64306.1"/>
    </source>
</evidence>
<dbReference type="InParanoid" id="A0A0C2X4W1"/>
<dbReference type="GO" id="GO:0016616">
    <property type="term" value="F:oxidoreductase activity, acting on the CH-OH group of donors, NAD or NADP as acceptor"/>
    <property type="evidence" value="ECO:0007669"/>
    <property type="project" value="TreeGrafter"/>
</dbReference>
<dbReference type="OrthoDB" id="2735536at2759"/>
<sequence>MAVIASGAKVLVTGANGFIAIWLIRTLLEQGYVVRGTIRSLERSSFLVDMFKSHGDKFELVAVEDITRADAFDESVKGVEAIIHAASPVTFDVDDPNELIEPAVNGTVGILNSAVKNCPNVRRIIVIASEASIYRESNELLVLNEKDWNDEVIERVEELGRNASGLDKYRAAKTLAEKAAWAFYHERQSQFNWDLVVIHPPLVFGPPLAPVSTPAELNLSINLWYYCVVDPHTSEERLLETNKSWVDVRDLVLATAKSLVVPEAGGERIIIRAGSNLWQDWIDVVNSLSPSPIPSHAPGTNKALPKGKPEGKHVKHTVQYDASKAQRILAAQYRSMDETARDMLADFERRGW</sequence>
<dbReference type="EMBL" id="KN818250">
    <property type="protein sequence ID" value="KIL64306.1"/>
    <property type="molecule type" value="Genomic_DNA"/>
</dbReference>
<keyword evidence="6" id="KW-1185">Reference proteome</keyword>
<protein>
    <recommendedName>
        <fullName evidence="4">NAD-dependent epimerase/dehydratase domain-containing protein</fullName>
    </recommendedName>
</protein>
<feature type="domain" description="NAD-dependent epimerase/dehydratase" evidence="4">
    <location>
        <begin position="10"/>
        <end position="267"/>
    </location>
</feature>
<dbReference type="Proteomes" id="UP000054549">
    <property type="component" value="Unassembled WGS sequence"/>
</dbReference>
<dbReference type="InterPro" id="IPR036291">
    <property type="entry name" value="NAD(P)-bd_dom_sf"/>
</dbReference>